<dbReference type="InterPro" id="IPR052517">
    <property type="entry name" value="GlcG_carb_metab_protein"/>
</dbReference>
<name>A0ABV4TUQ1_9GAMM</name>
<dbReference type="EMBL" id="JBGUAW010000006">
    <property type="protein sequence ID" value="MFA9461056.1"/>
    <property type="molecule type" value="Genomic_DNA"/>
</dbReference>
<feature type="chain" id="PRO_5046319025" evidence="1">
    <location>
        <begin position="30"/>
        <end position="173"/>
    </location>
</feature>
<keyword evidence="3" id="KW-1185">Reference proteome</keyword>
<gene>
    <name evidence="2" type="ORF">ACERLL_09495</name>
</gene>
<proteinExistence type="predicted"/>
<dbReference type="InterPro" id="IPR005624">
    <property type="entry name" value="PduO/GlcC-like"/>
</dbReference>
<dbReference type="InterPro" id="IPR038084">
    <property type="entry name" value="PduO/GlcC-like_sf"/>
</dbReference>
<dbReference type="PANTHER" id="PTHR34309">
    <property type="entry name" value="SLR1406 PROTEIN"/>
    <property type="match status" value="1"/>
</dbReference>
<dbReference type="SUPFAM" id="SSF143744">
    <property type="entry name" value="GlcG-like"/>
    <property type="match status" value="1"/>
</dbReference>
<reference evidence="2 3" key="1">
    <citation type="submission" date="2024-08" db="EMBL/GenBank/DDBJ databases">
        <title>Whole-genome sequencing of halo(alkali)philic microorganisms from hypersaline lakes.</title>
        <authorList>
            <person name="Sorokin D.Y."/>
            <person name="Merkel A.Y."/>
            <person name="Messina E."/>
            <person name="Yakimov M."/>
        </authorList>
    </citation>
    <scope>NUCLEOTIDE SEQUENCE [LARGE SCALE GENOMIC DNA]</scope>
    <source>
        <strain evidence="2 3">Cl-TMA</strain>
    </source>
</reference>
<evidence type="ECO:0000313" key="3">
    <source>
        <dbReference type="Proteomes" id="UP001575181"/>
    </source>
</evidence>
<protein>
    <submittedName>
        <fullName evidence="2">Heme-binding protein</fullName>
    </submittedName>
</protein>
<feature type="signal peptide" evidence="1">
    <location>
        <begin position="1"/>
        <end position="29"/>
    </location>
</feature>
<dbReference type="PANTHER" id="PTHR34309:SF10">
    <property type="entry name" value="SLR1406 PROTEIN"/>
    <property type="match status" value="1"/>
</dbReference>
<comment type="caution">
    <text evidence="2">The sequence shown here is derived from an EMBL/GenBank/DDBJ whole genome shotgun (WGS) entry which is preliminary data.</text>
</comment>
<organism evidence="2 3">
    <name type="scientific">Thiohalorhabdus methylotrophus</name>
    <dbReference type="NCBI Taxonomy" id="3242694"/>
    <lineage>
        <taxon>Bacteria</taxon>
        <taxon>Pseudomonadati</taxon>
        <taxon>Pseudomonadota</taxon>
        <taxon>Gammaproteobacteria</taxon>
        <taxon>Thiohalorhabdales</taxon>
        <taxon>Thiohalorhabdaceae</taxon>
        <taxon>Thiohalorhabdus</taxon>
    </lineage>
</organism>
<dbReference type="Proteomes" id="UP001575181">
    <property type="component" value="Unassembled WGS sequence"/>
</dbReference>
<evidence type="ECO:0000256" key="1">
    <source>
        <dbReference type="SAM" id="SignalP"/>
    </source>
</evidence>
<evidence type="ECO:0000313" key="2">
    <source>
        <dbReference type="EMBL" id="MFA9461056.1"/>
    </source>
</evidence>
<accession>A0ABV4TUQ1</accession>
<sequence length="173" mass="17895">MQGSNRWKSALTGMVAAFTLSAGTTGVQAADLVNVKRMSMELAQDIAEGAVKACRKKGYQVSAVVLDRGGDMQAMLRDVYAPRMTIDIARQKAGAVILSGASSAQLDRNRSDIASDLNHLEEVLTMAGGLPIESQGSLVGAVAVSGAPGGDIDAECAQASLDKVADRLQFGGL</sequence>
<dbReference type="RefSeq" id="WP_373655844.1">
    <property type="nucleotide sequence ID" value="NZ_JBGUAW010000006.1"/>
</dbReference>
<keyword evidence="1" id="KW-0732">Signal</keyword>
<dbReference type="Pfam" id="PF03928">
    <property type="entry name" value="HbpS-like"/>
    <property type="match status" value="1"/>
</dbReference>
<dbReference type="Gene3D" id="3.30.450.150">
    <property type="entry name" value="Haem-degrading domain"/>
    <property type="match status" value="1"/>
</dbReference>